<organism evidence="2 3">
    <name type="scientific">Candidatus Ventrousia excrementavium</name>
    <dbReference type="NCBI Taxonomy" id="2840961"/>
    <lineage>
        <taxon>Bacteria</taxon>
        <taxon>Bacillati</taxon>
        <taxon>Bacillota</taxon>
        <taxon>Clostridia</taxon>
        <taxon>Eubacteriales</taxon>
        <taxon>Clostridiaceae</taxon>
        <taxon>Clostridiaceae incertae sedis</taxon>
        <taxon>Candidatus Ventrousia</taxon>
    </lineage>
</organism>
<dbReference type="CDD" id="cd10917">
    <property type="entry name" value="CE4_NodB_like_6s_7s"/>
    <property type="match status" value="1"/>
</dbReference>
<reference evidence="2" key="2">
    <citation type="journal article" date="2021" name="PeerJ">
        <title>Extensive microbial diversity within the chicken gut microbiome revealed by metagenomics and culture.</title>
        <authorList>
            <person name="Gilroy R."/>
            <person name="Ravi A."/>
            <person name="Getino M."/>
            <person name="Pursley I."/>
            <person name="Horton D.L."/>
            <person name="Alikhan N.F."/>
            <person name="Baker D."/>
            <person name="Gharbi K."/>
            <person name="Hall N."/>
            <person name="Watson M."/>
            <person name="Adriaenssens E.M."/>
            <person name="Foster-Nyarko E."/>
            <person name="Jarju S."/>
            <person name="Secka A."/>
            <person name="Antonio M."/>
            <person name="Oren A."/>
            <person name="Chaudhuri R.R."/>
            <person name="La Ragione R."/>
            <person name="Hildebrand F."/>
            <person name="Pallen M.J."/>
        </authorList>
    </citation>
    <scope>NUCLEOTIDE SEQUENCE</scope>
    <source>
        <strain evidence="2">CHK191-8634</strain>
    </source>
</reference>
<dbReference type="GO" id="GO:0016810">
    <property type="term" value="F:hydrolase activity, acting on carbon-nitrogen (but not peptide) bonds"/>
    <property type="evidence" value="ECO:0007669"/>
    <property type="project" value="InterPro"/>
</dbReference>
<dbReference type="Gene3D" id="3.20.20.370">
    <property type="entry name" value="Glycoside hydrolase/deacetylase"/>
    <property type="match status" value="1"/>
</dbReference>
<evidence type="ECO:0000313" key="2">
    <source>
        <dbReference type="EMBL" id="HIU43941.1"/>
    </source>
</evidence>
<sequence>MKKLPRGRRGLILALAVVLILGAFSVTPAGQAVRAAAMKRDLPIYCVQKDSKVCSLSFDAAWGNEDTQQLIDILGKYNIKATFFVVGDWVDKYPESVKALHDAGHEVMNHSNTHAHMTKLSAEEIIADVNACSDKIESVTGVRPELFRPPYGEYDDKVVSTLREMGMYTIQWDVDSLDWKEISAAEITERVTSRVQEGSIVLFHNAAKHTPEALPGLIEKLIQQGYSFVPISELILRENYDIDHTGRQIPVAGAVQ</sequence>
<accession>A0A9D1IWE0</accession>
<dbReference type="Proteomes" id="UP000824073">
    <property type="component" value="Unassembled WGS sequence"/>
</dbReference>
<dbReference type="Pfam" id="PF01522">
    <property type="entry name" value="Polysacc_deac_1"/>
    <property type="match status" value="1"/>
</dbReference>
<dbReference type="AlphaFoldDB" id="A0A9D1IWE0"/>
<dbReference type="EMBL" id="DVMR01000051">
    <property type="protein sequence ID" value="HIU43941.1"/>
    <property type="molecule type" value="Genomic_DNA"/>
</dbReference>
<dbReference type="InterPro" id="IPR050248">
    <property type="entry name" value="Polysacc_deacetylase_ArnD"/>
</dbReference>
<dbReference type="InterPro" id="IPR011330">
    <property type="entry name" value="Glyco_hydro/deAcase_b/a-brl"/>
</dbReference>
<dbReference type="GO" id="GO:0016020">
    <property type="term" value="C:membrane"/>
    <property type="evidence" value="ECO:0007669"/>
    <property type="project" value="TreeGrafter"/>
</dbReference>
<evidence type="ECO:0000259" key="1">
    <source>
        <dbReference type="PROSITE" id="PS51677"/>
    </source>
</evidence>
<dbReference type="GO" id="GO:0005975">
    <property type="term" value="P:carbohydrate metabolic process"/>
    <property type="evidence" value="ECO:0007669"/>
    <property type="project" value="InterPro"/>
</dbReference>
<comment type="caution">
    <text evidence="2">The sequence shown here is derived from an EMBL/GenBank/DDBJ whole genome shotgun (WGS) entry which is preliminary data.</text>
</comment>
<name>A0A9D1IWE0_9CLOT</name>
<dbReference type="PANTHER" id="PTHR10587:SF128">
    <property type="entry name" value="POLYSACCHARIDE DEACETYLASE PDAB-RELATED"/>
    <property type="match status" value="1"/>
</dbReference>
<reference evidence="2" key="1">
    <citation type="submission" date="2020-10" db="EMBL/GenBank/DDBJ databases">
        <authorList>
            <person name="Gilroy R."/>
        </authorList>
    </citation>
    <scope>NUCLEOTIDE SEQUENCE</scope>
    <source>
        <strain evidence="2">CHK191-8634</strain>
    </source>
</reference>
<protein>
    <submittedName>
        <fullName evidence="2">Polysaccharide deacetylase family protein</fullName>
    </submittedName>
</protein>
<dbReference type="InterPro" id="IPR002509">
    <property type="entry name" value="NODB_dom"/>
</dbReference>
<gene>
    <name evidence="2" type="ORF">IAB67_06565</name>
</gene>
<dbReference type="PANTHER" id="PTHR10587">
    <property type="entry name" value="GLYCOSYL TRANSFERASE-RELATED"/>
    <property type="match status" value="1"/>
</dbReference>
<proteinExistence type="predicted"/>
<dbReference type="PROSITE" id="PS51677">
    <property type="entry name" value="NODB"/>
    <property type="match status" value="1"/>
</dbReference>
<dbReference type="SUPFAM" id="SSF88713">
    <property type="entry name" value="Glycoside hydrolase/deacetylase"/>
    <property type="match status" value="1"/>
</dbReference>
<feature type="domain" description="NodB homology" evidence="1">
    <location>
        <begin position="52"/>
        <end position="229"/>
    </location>
</feature>
<evidence type="ECO:0000313" key="3">
    <source>
        <dbReference type="Proteomes" id="UP000824073"/>
    </source>
</evidence>